<evidence type="ECO:0000313" key="1">
    <source>
        <dbReference type="EMBL" id="KAL0000081.1"/>
    </source>
</evidence>
<reference evidence="1 2" key="1">
    <citation type="submission" date="2024-01" db="EMBL/GenBank/DDBJ databases">
        <title>A telomere-to-telomere, gap-free genome of sweet tea (Lithocarpus litseifolius).</title>
        <authorList>
            <person name="Zhou J."/>
        </authorList>
    </citation>
    <scope>NUCLEOTIDE SEQUENCE [LARGE SCALE GENOMIC DNA]</scope>
    <source>
        <strain evidence="1">Zhou-2022a</strain>
        <tissue evidence="1">Leaf</tissue>
    </source>
</reference>
<dbReference type="EMBL" id="JAZDWU010000006">
    <property type="protein sequence ID" value="KAL0000081.1"/>
    <property type="molecule type" value="Genomic_DNA"/>
</dbReference>
<name>A0AAW2CUC0_9ROSI</name>
<sequence length="73" mass="8468">MILQGSPFKILARCFKVTWWDQFEFDEIVNEIKSTNVHFQFLIVKAEVESELPQASSKKGIKRILLNAISRLS</sequence>
<evidence type="ECO:0000313" key="2">
    <source>
        <dbReference type="Proteomes" id="UP001459277"/>
    </source>
</evidence>
<proteinExistence type="predicted"/>
<keyword evidence="2" id="KW-1185">Reference proteome</keyword>
<comment type="caution">
    <text evidence="1">The sequence shown here is derived from an EMBL/GenBank/DDBJ whole genome shotgun (WGS) entry which is preliminary data.</text>
</comment>
<dbReference type="AlphaFoldDB" id="A0AAW2CUC0"/>
<dbReference type="Proteomes" id="UP001459277">
    <property type="component" value="Unassembled WGS sequence"/>
</dbReference>
<organism evidence="1 2">
    <name type="scientific">Lithocarpus litseifolius</name>
    <dbReference type="NCBI Taxonomy" id="425828"/>
    <lineage>
        <taxon>Eukaryota</taxon>
        <taxon>Viridiplantae</taxon>
        <taxon>Streptophyta</taxon>
        <taxon>Embryophyta</taxon>
        <taxon>Tracheophyta</taxon>
        <taxon>Spermatophyta</taxon>
        <taxon>Magnoliopsida</taxon>
        <taxon>eudicotyledons</taxon>
        <taxon>Gunneridae</taxon>
        <taxon>Pentapetalae</taxon>
        <taxon>rosids</taxon>
        <taxon>fabids</taxon>
        <taxon>Fagales</taxon>
        <taxon>Fagaceae</taxon>
        <taxon>Lithocarpus</taxon>
    </lineage>
</organism>
<protein>
    <submittedName>
        <fullName evidence="1">Uncharacterized protein</fullName>
    </submittedName>
</protein>
<gene>
    <name evidence="1" type="ORF">SO802_019683</name>
</gene>
<accession>A0AAW2CUC0</accession>